<dbReference type="Pfam" id="PF12833">
    <property type="entry name" value="HTH_18"/>
    <property type="match status" value="1"/>
</dbReference>
<evidence type="ECO:0000256" key="4">
    <source>
        <dbReference type="SAM" id="Phobius"/>
    </source>
</evidence>
<gene>
    <name evidence="6" type="ORF">CBW46_000635</name>
</gene>
<dbReference type="Gene3D" id="3.30.450.20">
    <property type="entry name" value="PAS domain"/>
    <property type="match status" value="1"/>
</dbReference>
<comment type="caution">
    <text evidence="6">The sequence shown here is derived from an EMBL/GenBank/DDBJ whole genome shotgun (WGS) entry which is preliminary data.</text>
</comment>
<dbReference type="InterPro" id="IPR009057">
    <property type="entry name" value="Homeodomain-like_sf"/>
</dbReference>
<keyword evidence="4" id="KW-0812">Transmembrane</keyword>
<dbReference type="GO" id="GO:0003700">
    <property type="term" value="F:DNA-binding transcription factor activity"/>
    <property type="evidence" value="ECO:0007669"/>
    <property type="project" value="InterPro"/>
</dbReference>
<dbReference type="SMART" id="SM00342">
    <property type="entry name" value="HTH_ARAC"/>
    <property type="match status" value="1"/>
</dbReference>
<feature type="domain" description="HTH araC/xylS-type" evidence="5">
    <location>
        <begin position="679"/>
        <end position="778"/>
    </location>
</feature>
<dbReference type="AlphaFoldDB" id="A0A2W1NUR6"/>
<dbReference type="GO" id="GO:0043565">
    <property type="term" value="F:sequence-specific DNA binding"/>
    <property type="evidence" value="ECO:0007669"/>
    <property type="project" value="InterPro"/>
</dbReference>
<evidence type="ECO:0000259" key="5">
    <source>
        <dbReference type="PROSITE" id="PS01124"/>
    </source>
</evidence>
<keyword evidence="2" id="KW-0238">DNA-binding</keyword>
<accession>A0A2W1NUR6</accession>
<sequence length="786" mass="89309">MDTKGDPFLLTMLNRTVDKNRVFIRLLAPYIVFLLLAMAIGWVIYQKTLIVVEKEVTANNMDLLEQSKSILDRRFAEITSITMQVANDPRIMQFQHISDPFAGANTFRILEARKGLYNFTLTNNFIYDYYVFFKNSELALTANSTYLLSDFYTHMMHYDEMDYSQWRQFLFGSFHSQKYMPAQDVVLKGSKQSMLTYVQSIGYPGFVQGVVAVMIDHKEIRKLLSGLDLSQGGWAYIVDDKGTIISSYSSGSEQQLMPIDTGLLAGSVGSLEQTVGGSEMMITYTKSSNNGWTYLVVQPSDVVLGKVRYIQKISFISAFVFLLLGTAIAYLLAYRSSRPLIMIVNTLLAKAGGKHRESTDAFAFIREAISGLADNNAQLQEEIKQQAPLLQAALFERLLRGEFISRKDTAALLQHTGMANSGPYYVVTLLQLRGWELLVTGTEVDGPDVQRVVVKDFLRQMFGEHGYIHDAADDQIVLLYSCGSRPPAECCKQLETLLGCAGRQIADAMNLKLSAAIGGIYAGLTNVSRSYEEARHTLQYQAWERKDAVLWFHQLPTDNNDYYYPGEMEVRLMNLAKAGEWNDVESLLLELRAKNLQERQLSCTMMQLFLCEIWGTVVKLLPQIGLNEESIFFNIKSVVSTRGAFREVESSYASIINTYRRICDHVNEHKKSKNSRLMEDMITLLNSSYMQSELSLDYVADRFEVTKVYVSQFFKEQTGVNFFDYLENLRMNQAKRLLLETNLSVNEIANRVGYNSSNTFCRAFKRLNGVSTTSYRQSEQRLRSSV</sequence>
<name>A0A2W1NUR6_PAEXE</name>
<dbReference type="CDD" id="cd12912">
    <property type="entry name" value="PDC2_MCP_like"/>
    <property type="match status" value="1"/>
</dbReference>
<dbReference type="OrthoDB" id="368621at2"/>
<keyword evidence="4" id="KW-1133">Transmembrane helix</keyword>
<keyword evidence="3" id="KW-0804">Transcription</keyword>
<evidence type="ECO:0000313" key="7">
    <source>
        <dbReference type="Proteomes" id="UP000214746"/>
    </source>
</evidence>
<keyword evidence="7" id="KW-1185">Reference proteome</keyword>
<dbReference type="Proteomes" id="UP000214746">
    <property type="component" value="Unassembled WGS sequence"/>
</dbReference>
<proteinExistence type="predicted"/>
<evidence type="ECO:0000256" key="3">
    <source>
        <dbReference type="ARBA" id="ARBA00023163"/>
    </source>
</evidence>
<protein>
    <submittedName>
        <fullName evidence="6">Helix-turn-helix domain-containing protein</fullName>
    </submittedName>
</protein>
<evidence type="ECO:0000313" key="6">
    <source>
        <dbReference type="EMBL" id="PZE22333.1"/>
    </source>
</evidence>
<dbReference type="SUPFAM" id="SSF46689">
    <property type="entry name" value="Homeodomain-like"/>
    <property type="match status" value="1"/>
</dbReference>
<dbReference type="InterPro" id="IPR018060">
    <property type="entry name" value="HTH_AraC"/>
</dbReference>
<organism evidence="6 7">
    <name type="scientific">Paenibacillus xerothermodurans</name>
    <dbReference type="NCBI Taxonomy" id="1977292"/>
    <lineage>
        <taxon>Bacteria</taxon>
        <taxon>Bacillati</taxon>
        <taxon>Bacillota</taxon>
        <taxon>Bacilli</taxon>
        <taxon>Bacillales</taxon>
        <taxon>Paenibacillaceae</taxon>
        <taxon>Paenibacillus</taxon>
    </lineage>
</organism>
<dbReference type="PANTHER" id="PTHR43280:SF10">
    <property type="entry name" value="REGULATORY PROTEIN POCR"/>
    <property type="match status" value="1"/>
</dbReference>
<evidence type="ECO:0000256" key="2">
    <source>
        <dbReference type="ARBA" id="ARBA00023125"/>
    </source>
</evidence>
<dbReference type="PROSITE" id="PS01124">
    <property type="entry name" value="HTH_ARAC_FAMILY_2"/>
    <property type="match status" value="1"/>
</dbReference>
<evidence type="ECO:0000256" key="1">
    <source>
        <dbReference type="ARBA" id="ARBA00023015"/>
    </source>
</evidence>
<dbReference type="Gene3D" id="1.10.10.60">
    <property type="entry name" value="Homeodomain-like"/>
    <property type="match status" value="2"/>
</dbReference>
<dbReference type="InterPro" id="IPR041522">
    <property type="entry name" value="CdaR_GGDEF"/>
</dbReference>
<dbReference type="PANTHER" id="PTHR43280">
    <property type="entry name" value="ARAC-FAMILY TRANSCRIPTIONAL REGULATOR"/>
    <property type="match status" value="1"/>
</dbReference>
<reference evidence="6" key="1">
    <citation type="submission" date="2018-06" db="EMBL/GenBank/DDBJ databases">
        <title>Paenibacillus xerothermodurans sp. nov. an extremely dry heat resistant spore forming bacterium isolated from the soil of Cape Canaveral, Florida.</title>
        <authorList>
            <person name="Seuylemezian A."/>
            <person name="Kaur N."/>
            <person name="Patil P."/>
            <person name="Patil P."/>
            <person name="Mayilraj S."/>
            <person name="Vaishampayan P."/>
        </authorList>
    </citation>
    <scope>NUCLEOTIDE SEQUENCE [LARGE SCALE GENOMIC DNA]</scope>
    <source>
        <strain evidence="6">ATCC 27380</strain>
    </source>
</reference>
<dbReference type="Pfam" id="PF17853">
    <property type="entry name" value="GGDEF_2"/>
    <property type="match status" value="1"/>
</dbReference>
<keyword evidence="1" id="KW-0805">Transcription regulation</keyword>
<dbReference type="EMBL" id="NHRJ02000001">
    <property type="protein sequence ID" value="PZE22333.1"/>
    <property type="molecule type" value="Genomic_DNA"/>
</dbReference>
<feature type="transmembrane region" description="Helical" evidence="4">
    <location>
        <begin position="313"/>
        <end position="333"/>
    </location>
</feature>
<feature type="transmembrane region" description="Helical" evidence="4">
    <location>
        <begin position="22"/>
        <end position="45"/>
    </location>
</feature>
<keyword evidence="4" id="KW-0472">Membrane</keyword>